<dbReference type="EMBL" id="FNFI01000006">
    <property type="protein sequence ID" value="SDK27699.1"/>
    <property type="molecule type" value="Genomic_DNA"/>
</dbReference>
<evidence type="ECO:0000256" key="1">
    <source>
        <dbReference type="ARBA" id="ARBA00022679"/>
    </source>
</evidence>
<evidence type="ECO:0000313" key="4">
    <source>
        <dbReference type="EMBL" id="MBP1952952.1"/>
    </source>
</evidence>
<dbReference type="InterPro" id="IPR000182">
    <property type="entry name" value="GNAT_dom"/>
</dbReference>
<dbReference type="RefSeq" id="WP_092597754.1">
    <property type="nucleotide sequence ID" value="NZ_BMCN01000002.1"/>
</dbReference>
<organism evidence="5 6">
    <name type="scientific">Jeotgalicoccus aerolatus</name>
    <dbReference type="NCBI Taxonomy" id="709510"/>
    <lineage>
        <taxon>Bacteria</taxon>
        <taxon>Bacillati</taxon>
        <taxon>Bacillota</taxon>
        <taxon>Bacilli</taxon>
        <taxon>Bacillales</taxon>
        <taxon>Staphylococcaceae</taxon>
        <taxon>Jeotgalicoccus</taxon>
    </lineage>
</organism>
<dbReference type="InterPro" id="IPR016181">
    <property type="entry name" value="Acyl_CoA_acyltransferase"/>
</dbReference>
<name>A0A1G9AK13_9STAP</name>
<dbReference type="OrthoDB" id="7205533at2"/>
<proteinExistence type="predicted"/>
<keyword evidence="2" id="KW-0012">Acyltransferase</keyword>
<evidence type="ECO:0000313" key="7">
    <source>
        <dbReference type="Proteomes" id="UP001519348"/>
    </source>
</evidence>
<dbReference type="EMBL" id="JAGGKN010000007">
    <property type="protein sequence ID" value="MBP1952952.1"/>
    <property type="molecule type" value="Genomic_DNA"/>
</dbReference>
<dbReference type="PANTHER" id="PTHR42919">
    <property type="entry name" value="N-ALPHA-ACETYLTRANSFERASE"/>
    <property type="match status" value="1"/>
</dbReference>
<dbReference type="Gene3D" id="3.40.630.30">
    <property type="match status" value="1"/>
</dbReference>
<dbReference type="GO" id="GO:0016747">
    <property type="term" value="F:acyltransferase activity, transferring groups other than amino-acyl groups"/>
    <property type="evidence" value="ECO:0007669"/>
    <property type="project" value="InterPro"/>
</dbReference>
<keyword evidence="1" id="KW-0808">Transferase</keyword>
<evidence type="ECO:0000259" key="3">
    <source>
        <dbReference type="PROSITE" id="PS51186"/>
    </source>
</evidence>
<accession>A0A1G9AK13</accession>
<dbReference type="CDD" id="cd04301">
    <property type="entry name" value="NAT_SF"/>
    <property type="match status" value="1"/>
</dbReference>
<dbReference type="Pfam" id="PF00583">
    <property type="entry name" value="Acetyltransf_1"/>
    <property type="match status" value="1"/>
</dbReference>
<protein>
    <submittedName>
        <fullName evidence="4 5">Ribosomal protein S18 acetylase RimI</fullName>
    </submittedName>
</protein>
<reference evidence="6" key="1">
    <citation type="submission" date="2016-10" db="EMBL/GenBank/DDBJ databases">
        <authorList>
            <person name="Varghese N."/>
            <person name="Submissions S."/>
        </authorList>
    </citation>
    <scope>NUCLEOTIDE SEQUENCE [LARGE SCALE GENOMIC DNA]</scope>
    <source>
        <strain evidence="6">CGMCC 1.8911</strain>
    </source>
</reference>
<dbReference type="Proteomes" id="UP000242700">
    <property type="component" value="Unassembled WGS sequence"/>
</dbReference>
<keyword evidence="7" id="KW-1185">Reference proteome</keyword>
<evidence type="ECO:0000256" key="2">
    <source>
        <dbReference type="ARBA" id="ARBA00023315"/>
    </source>
</evidence>
<evidence type="ECO:0000313" key="5">
    <source>
        <dbReference type="EMBL" id="SDK27699.1"/>
    </source>
</evidence>
<dbReference type="PROSITE" id="PS51186">
    <property type="entry name" value="GNAT"/>
    <property type="match status" value="1"/>
</dbReference>
<evidence type="ECO:0000313" key="6">
    <source>
        <dbReference type="Proteomes" id="UP000242700"/>
    </source>
</evidence>
<dbReference type="AlphaFoldDB" id="A0A1G9AK13"/>
<reference evidence="5" key="2">
    <citation type="submission" date="2016-10" db="EMBL/GenBank/DDBJ databases">
        <authorList>
            <person name="de Groot N.N."/>
        </authorList>
    </citation>
    <scope>NUCLEOTIDE SEQUENCE [LARGE SCALE GENOMIC DNA]</scope>
    <source>
        <strain evidence="5">CGMCC 1.8911</strain>
    </source>
</reference>
<feature type="domain" description="N-acetyltransferase" evidence="3">
    <location>
        <begin position="3"/>
        <end position="172"/>
    </location>
</feature>
<reference evidence="4 7" key="3">
    <citation type="submission" date="2021-03" db="EMBL/GenBank/DDBJ databases">
        <title>Genomic Encyclopedia of Type Strains, Phase IV (KMG-IV): sequencing the most valuable type-strain genomes for metagenomic binning, comparative biology and taxonomic classification.</title>
        <authorList>
            <person name="Goeker M."/>
        </authorList>
    </citation>
    <scope>NUCLEOTIDE SEQUENCE [LARGE SCALE GENOMIC DNA]</scope>
    <source>
        <strain evidence="4 7">DSM 22420</strain>
    </source>
</reference>
<gene>
    <name evidence="4" type="ORF">J2Z27_002033</name>
    <name evidence="5" type="ORF">SAMN05216187_106162</name>
</gene>
<dbReference type="SUPFAM" id="SSF55729">
    <property type="entry name" value="Acyl-CoA N-acyltransferases (Nat)"/>
    <property type="match status" value="1"/>
</dbReference>
<keyword evidence="5" id="KW-0689">Ribosomal protein</keyword>
<keyword evidence="5" id="KW-0687">Ribonucleoprotein</keyword>
<dbReference type="InterPro" id="IPR051556">
    <property type="entry name" value="N-term/lysine_N-AcTrnsfr"/>
</dbReference>
<dbReference type="Proteomes" id="UP001519348">
    <property type="component" value="Unassembled WGS sequence"/>
</dbReference>
<dbReference type="STRING" id="586411.SAMN05216187_106162"/>
<dbReference type="PANTHER" id="PTHR42919:SF8">
    <property type="entry name" value="N-ALPHA-ACETYLTRANSFERASE 50"/>
    <property type="match status" value="1"/>
</dbReference>
<sequence>MTETIRKCTISDTDALLKLSYDTFYEAFASQNTPANMKAYADSAFTQGKIRGELQNPESHFYFIYDDDQLAGYLKVNIGSAQSEDMGSDSLEVERIYILEAFHKKGFGKALLNLAYDIARAEQKKKVWLGVWEKNENALGFYRKQGFKKTGSHSFFMGTDKQTDYIAEKSLES</sequence>
<dbReference type="GO" id="GO:0005840">
    <property type="term" value="C:ribosome"/>
    <property type="evidence" value="ECO:0007669"/>
    <property type="project" value="UniProtKB-KW"/>
</dbReference>